<reference evidence="5 6" key="1">
    <citation type="journal article" date="2014" name="Genome Announc.">
        <title>Draft Genome Sequences of Marine Flavobacterium Nonlabens Strains NR17, NR24, NR27, NR32, NR33, and Ara13.</title>
        <authorList>
            <person name="Nakanishi M."/>
            <person name="Meirelles P."/>
            <person name="Suzuki R."/>
            <person name="Takatani N."/>
            <person name="Mino S."/>
            <person name="Suda W."/>
            <person name="Oshima K."/>
            <person name="Hattori M."/>
            <person name="Ohkuma M."/>
            <person name="Hosokawa M."/>
            <person name="Miyashita K."/>
            <person name="Thompson F.L."/>
            <person name="Niwa A."/>
            <person name="Sawabe T."/>
            <person name="Sawabe T."/>
        </authorList>
    </citation>
    <scope>NUCLEOTIDE SEQUENCE [LARGE SCALE GENOMIC DNA]</scope>
    <source>
        <strain evidence="4">JCM 19275</strain>
        <strain evidence="2">JCM 19296</strain>
        <strain evidence="3">JCM 19314</strain>
        <strain evidence="7">JCM19275</strain>
        <strain evidence="5">JCM19296</strain>
        <strain evidence="6">JCM19314</strain>
    </source>
</reference>
<keyword evidence="1" id="KW-0812">Transmembrane</keyword>
<protein>
    <submittedName>
        <fullName evidence="2">Uncharacterized protein</fullName>
    </submittedName>
</protein>
<evidence type="ECO:0000313" key="4">
    <source>
        <dbReference type="EMBL" id="GAL73793.1"/>
    </source>
</evidence>
<feature type="transmembrane region" description="Helical" evidence="1">
    <location>
        <begin position="12"/>
        <end position="33"/>
    </location>
</feature>
<evidence type="ECO:0000313" key="7">
    <source>
        <dbReference type="Proteomes" id="UP000029647"/>
    </source>
</evidence>
<keyword evidence="1" id="KW-1133">Transmembrane helix</keyword>
<proteinExistence type="predicted"/>
<evidence type="ECO:0000256" key="1">
    <source>
        <dbReference type="SAM" id="Phobius"/>
    </source>
</evidence>
<dbReference type="AlphaFoldDB" id="A0A081D6S7"/>
<gene>
    <name evidence="4" type="ORF">JCM19275_2640</name>
    <name evidence="2" type="ORF">JCM19296_201</name>
    <name evidence="3" type="ORF">JCM19314_2523</name>
</gene>
<keyword evidence="1" id="KW-0472">Membrane</keyword>
<dbReference type="Proteomes" id="UP000029647">
    <property type="component" value="Unassembled WGS sequence"/>
</dbReference>
<comment type="caution">
    <text evidence="2">The sequence shown here is derived from an EMBL/GenBank/DDBJ whole genome shotgun (WGS) entry which is preliminary data.</text>
</comment>
<dbReference type="EMBL" id="BBNT01000001">
    <property type="protein sequence ID" value="GAL73793.1"/>
    <property type="molecule type" value="Genomic_DNA"/>
</dbReference>
<accession>A0A081D6S7</accession>
<organism evidence="2 5">
    <name type="scientific">Nonlabens ulvanivorans</name>
    <name type="common">Persicivirga ulvanivorans</name>
    <dbReference type="NCBI Taxonomy" id="906888"/>
    <lineage>
        <taxon>Bacteria</taxon>
        <taxon>Pseudomonadati</taxon>
        <taxon>Bacteroidota</taxon>
        <taxon>Flavobacteriia</taxon>
        <taxon>Flavobacteriales</taxon>
        <taxon>Flavobacteriaceae</taxon>
        <taxon>Nonlabens</taxon>
    </lineage>
</organism>
<evidence type="ECO:0000313" key="6">
    <source>
        <dbReference type="Proteomes" id="UP000029226"/>
    </source>
</evidence>
<dbReference type="STRING" id="906888.JCM19298_2785"/>
<evidence type="ECO:0000313" key="5">
    <source>
        <dbReference type="Proteomes" id="UP000028980"/>
    </source>
</evidence>
<name>A0A081D6S7_NONUL</name>
<dbReference type="EMBL" id="BBLG01000001">
    <property type="protein sequence ID" value="GAK74623.1"/>
    <property type="molecule type" value="Genomic_DNA"/>
</dbReference>
<dbReference type="Proteomes" id="UP000029226">
    <property type="component" value="Unassembled WGS sequence"/>
</dbReference>
<evidence type="ECO:0000313" key="2">
    <source>
        <dbReference type="EMBL" id="GAK74623.1"/>
    </source>
</evidence>
<sequence>MYNFEELRFRESVLFKIITNLLTAILLFLLVSFRTKITKFATI</sequence>
<evidence type="ECO:0000313" key="3">
    <source>
        <dbReference type="EMBL" id="GAK98492.1"/>
    </source>
</evidence>
<dbReference type="Proteomes" id="UP000028980">
    <property type="component" value="Unassembled WGS sequence"/>
</dbReference>
<dbReference type="EMBL" id="BBMM01000001">
    <property type="protein sequence ID" value="GAK98492.1"/>
    <property type="molecule type" value="Genomic_DNA"/>
</dbReference>